<protein>
    <submittedName>
        <fullName evidence="1">Uncharacterized protein</fullName>
    </submittedName>
</protein>
<reference evidence="1 2" key="1">
    <citation type="submission" date="2014-07" db="EMBL/GenBank/DDBJ databases">
        <authorList>
            <person name="Zhang J.E."/>
            <person name="Yang H."/>
            <person name="Guo J."/>
            <person name="Deng Z."/>
            <person name="Luo H."/>
            <person name="Luo M."/>
            <person name="Zhao B."/>
        </authorList>
    </citation>
    <scope>NUCLEOTIDE SEQUENCE [LARGE SCALE GENOMIC DNA]</scope>
    <source>
        <strain evidence="1 2">1CP</strain>
    </source>
</reference>
<gene>
    <name evidence="1" type="ORF">R1CP_19910</name>
</gene>
<evidence type="ECO:0000313" key="2">
    <source>
        <dbReference type="Proteomes" id="UP000186108"/>
    </source>
</evidence>
<dbReference type="Pfam" id="PF11253">
    <property type="entry name" value="DUF3052"/>
    <property type="match status" value="1"/>
</dbReference>
<dbReference type="AlphaFoldDB" id="A0A1B1K7R2"/>
<proteinExistence type="predicted"/>
<dbReference type="EMBL" id="CP009111">
    <property type="protein sequence ID" value="ANS28664.1"/>
    <property type="molecule type" value="Genomic_DNA"/>
</dbReference>
<dbReference type="Proteomes" id="UP000186108">
    <property type="component" value="Chromosome"/>
</dbReference>
<organism evidence="1 2">
    <name type="scientific">Rhodococcus opacus</name>
    <name type="common">Nocardia opaca</name>
    <dbReference type="NCBI Taxonomy" id="37919"/>
    <lineage>
        <taxon>Bacteria</taxon>
        <taxon>Bacillati</taxon>
        <taxon>Actinomycetota</taxon>
        <taxon>Actinomycetes</taxon>
        <taxon>Mycobacteriales</taxon>
        <taxon>Nocardiaceae</taxon>
        <taxon>Rhodococcus</taxon>
    </lineage>
</organism>
<sequence length="132" mass="14482">MTIKEIGEGLDVDELFRRRVQGLTDSALLDEGYTPPVDAVLLWCRAAKNPSLRHALRQAKAALSRSGFVWLLTPTPGSPRRVHPVQIDTASLRTGFHVEAGPGIEIHRWIGTRLTRPPSSDIALVRCGALPN</sequence>
<evidence type="ECO:0000313" key="1">
    <source>
        <dbReference type="EMBL" id="ANS28664.1"/>
    </source>
</evidence>
<accession>A0A1B1K7R2</accession>
<name>A0A1B1K7R2_RHOOP</name>
<dbReference type="InterPro" id="IPR021412">
    <property type="entry name" value="DUF3052"/>
</dbReference>